<dbReference type="InterPro" id="IPR058515">
    <property type="entry name" value="DUF8202"/>
</dbReference>
<feature type="domain" description="DUF8202" evidence="1">
    <location>
        <begin position="250"/>
        <end position="431"/>
    </location>
</feature>
<name>A0ABS9SGG5_9BACT</name>
<accession>A0ABS9SGG5</accession>
<protein>
    <recommendedName>
        <fullName evidence="1">DUF8202 domain-containing protein</fullName>
    </recommendedName>
</protein>
<keyword evidence="3" id="KW-1185">Reference proteome</keyword>
<proteinExistence type="predicted"/>
<evidence type="ECO:0000313" key="3">
    <source>
        <dbReference type="Proteomes" id="UP001202248"/>
    </source>
</evidence>
<dbReference type="Pfam" id="PF26628">
    <property type="entry name" value="DUF8202"/>
    <property type="match status" value="1"/>
</dbReference>
<dbReference type="EMBL" id="JAKWBL010000001">
    <property type="protein sequence ID" value="MCH5597457.1"/>
    <property type="molecule type" value="Genomic_DNA"/>
</dbReference>
<comment type="caution">
    <text evidence="2">The sequence shown here is derived from an EMBL/GenBank/DDBJ whole genome shotgun (WGS) entry which is preliminary data.</text>
</comment>
<gene>
    <name evidence="2" type="ORF">MKP09_05840</name>
</gene>
<dbReference type="Proteomes" id="UP001202248">
    <property type="component" value="Unassembled WGS sequence"/>
</dbReference>
<reference evidence="2 3" key="1">
    <citation type="submission" date="2022-02" db="EMBL/GenBank/DDBJ databases">
        <authorList>
            <person name="Min J."/>
        </authorList>
    </citation>
    <scope>NUCLEOTIDE SEQUENCE [LARGE SCALE GENOMIC DNA]</scope>
    <source>
        <strain evidence="2 3">GR10-1</strain>
    </source>
</reference>
<evidence type="ECO:0000313" key="2">
    <source>
        <dbReference type="EMBL" id="MCH5597457.1"/>
    </source>
</evidence>
<organism evidence="2 3">
    <name type="scientific">Niabella ginsengisoli</name>
    <dbReference type="NCBI Taxonomy" id="522298"/>
    <lineage>
        <taxon>Bacteria</taxon>
        <taxon>Pseudomonadati</taxon>
        <taxon>Bacteroidota</taxon>
        <taxon>Chitinophagia</taxon>
        <taxon>Chitinophagales</taxon>
        <taxon>Chitinophagaceae</taxon>
        <taxon>Niabella</taxon>
    </lineage>
</organism>
<evidence type="ECO:0000259" key="1">
    <source>
        <dbReference type="Pfam" id="PF26628"/>
    </source>
</evidence>
<dbReference type="RefSeq" id="WP_240826842.1">
    <property type="nucleotide sequence ID" value="NZ_JAKWBL010000001.1"/>
</dbReference>
<sequence length="510" mass="53060">MKTQTLKLAIQTFFVSFIFLVSNALYGQSPGGVSSGLYLWTKADAGVTATGSQVSQWANQAITTTMTTQASRTASANVTLENNTFNYNPTLVFDGVSNQMLQGQFASPSSNPALIFAVVQHSSTTENSLGGVYSLGGEGASGIVYDPNANGYSVDAAGGNCSPTSDVRGTPGIIRVDYNSASTTAGAFSAFNGKESGACGGLSLNAPDGSFQIGGRTWGNTSLNSRIHAGRLAEVAHYDINSLPNGAVDVKKIESYLAIKYGITLDKSGGGSNGDYLSSDGNTIWDASDDAGAYHNQVIGIGRDIGSGLNQKQSHQVDDKTRLYIGPTLAASNDANTGTIPLNNFVVIGNNGGQMKSTGSTEYPSGLNIFSRIDREWKITKSGTPAGVFMDITLGASPINAADLVLLVDDNGNFSDGGTTSFANATGLEDVMSVSGSTVTIKVISTITTAGGANYITLASTSSNTPLPIELGDLTAFFNGDQLMVDWKTISETNNDHFIIEASKDGKLFL</sequence>